<protein>
    <recommendedName>
        <fullName evidence="3">DUF72 domain-containing protein</fullName>
    </recommendedName>
</protein>
<dbReference type="SUPFAM" id="SSF117396">
    <property type="entry name" value="TM1631-like"/>
    <property type="match status" value="1"/>
</dbReference>
<dbReference type="OrthoDB" id="35747at2157"/>
<reference evidence="1 2" key="1">
    <citation type="submission" date="2014-07" db="EMBL/GenBank/DDBJ databases">
        <title>Methanogenic archaea and the global carbon cycle.</title>
        <authorList>
            <person name="Henriksen J.R."/>
            <person name="Luke J."/>
            <person name="Reinhart S."/>
            <person name="Benedict M.N."/>
            <person name="Youngblut N.D."/>
            <person name="Metcalf M.E."/>
            <person name="Whitaker R.J."/>
            <person name="Metcalf W.W."/>
        </authorList>
    </citation>
    <scope>NUCLEOTIDE SEQUENCE [LARGE SCALE GENOMIC DNA]</scope>
    <source>
        <strain evidence="1 2">T4/M</strain>
    </source>
</reference>
<dbReference type="GeneID" id="24860754"/>
<evidence type="ECO:0000313" key="2">
    <source>
        <dbReference type="Proteomes" id="UP000033111"/>
    </source>
</evidence>
<dbReference type="PATRIC" id="fig|1434120.4.peg.2448"/>
<dbReference type="EMBL" id="CP009506">
    <property type="protein sequence ID" value="AKB28623.1"/>
    <property type="molecule type" value="Genomic_DNA"/>
</dbReference>
<dbReference type="AlphaFoldDB" id="A0A0E3P4V0"/>
<name>A0A0E3P4V0_9EURY</name>
<dbReference type="InterPro" id="IPR036520">
    <property type="entry name" value="UPF0759_sf"/>
</dbReference>
<dbReference type="PANTHER" id="PTHR30348:SF4">
    <property type="entry name" value="DUF72 DOMAIN-CONTAINING PROTEIN"/>
    <property type="match status" value="1"/>
</dbReference>
<dbReference type="Gene3D" id="3.20.20.410">
    <property type="entry name" value="Protein of unknown function UPF0759"/>
    <property type="match status" value="1"/>
</dbReference>
<dbReference type="InterPro" id="IPR002763">
    <property type="entry name" value="DUF72"/>
</dbReference>
<dbReference type="Pfam" id="PF01904">
    <property type="entry name" value="DUF72"/>
    <property type="match status" value="1"/>
</dbReference>
<accession>A0A0E3P4V0</accession>
<dbReference type="KEGG" id="msw:MSSIT_1904"/>
<evidence type="ECO:0008006" key="3">
    <source>
        <dbReference type="Google" id="ProtNLM"/>
    </source>
</evidence>
<gene>
    <name evidence="1" type="ORF">MSSIT_1904</name>
</gene>
<keyword evidence="2" id="KW-1185">Reference proteome</keyword>
<dbReference type="Proteomes" id="UP000033111">
    <property type="component" value="Chromosome"/>
</dbReference>
<sequence>MDTFVGTSGWYYEWNKKKNLDWFVENSGLNSVELNASFYRFPAPSSIRSWSTKGAELRWSIKVHRSITHWRQFGESALETWENFRGLFEPLEHLIDFYLFQAPPKFDDAATALGFAEETGLGEKFALEIRNKKLLGNDDTCEELLEKVTLVSVDSPDYRDRIFSGKIVYVRMHGREGWYSYNYTREEIEETIRKINEFEPEKVYIYFNNNHNMLENARTALKVFFKM</sequence>
<organism evidence="1 2">
    <name type="scientific">Methanosarcina siciliae T4/M</name>
    <dbReference type="NCBI Taxonomy" id="1434120"/>
    <lineage>
        <taxon>Archaea</taxon>
        <taxon>Methanobacteriati</taxon>
        <taxon>Methanobacteriota</taxon>
        <taxon>Stenosarchaea group</taxon>
        <taxon>Methanomicrobia</taxon>
        <taxon>Methanosarcinales</taxon>
        <taxon>Methanosarcinaceae</taxon>
        <taxon>Methanosarcina</taxon>
    </lineage>
</organism>
<dbReference type="RefSeq" id="WP_048172122.1">
    <property type="nucleotide sequence ID" value="NZ_CP009506.1"/>
</dbReference>
<proteinExistence type="predicted"/>
<evidence type="ECO:0000313" key="1">
    <source>
        <dbReference type="EMBL" id="AKB28623.1"/>
    </source>
</evidence>
<dbReference type="HOGENOM" id="CLU_046519_0_1_2"/>
<dbReference type="PANTHER" id="PTHR30348">
    <property type="entry name" value="UNCHARACTERIZED PROTEIN YECE"/>
    <property type="match status" value="1"/>
</dbReference>